<proteinExistence type="predicted"/>
<comment type="caution">
    <text evidence="2">The sequence shown here is derived from an EMBL/GenBank/DDBJ whole genome shotgun (WGS) entry which is preliminary data.</text>
</comment>
<accession>A0A5C5BD97</accession>
<dbReference type="Proteomes" id="UP000313849">
    <property type="component" value="Unassembled WGS sequence"/>
</dbReference>
<dbReference type="RefSeq" id="WP_108717475.1">
    <property type="nucleotide sequence ID" value="NZ_DAMDJA010000092.1"/>
</dbReference>
<organism evidence="2 3">
    <name type="scientific">Miniimonas arenae</name>
    <dbReference type="NCBI Taxonomy" id="676201"/>
    <lineage>
        <taxon>Bacteria</taxon>
        <taxon>Bacillati</taxon>
        <taxon>Actinomycetota</taxon>
        <taxon>Actinomycetes</taxon>
        <taxon>Micrococcales</taxon>
        <taxon>Beutenbergiaceae</taxon>
        <taxon>Miniimonas</taxon>
    </lineage>
</organism>
<dbReference type="OrthoDB" id="9903976at2"/>
<evidence type="ECO:0000256" key="1">
    <source>
        <dbReference type="SAM" id="MobiDB-lite"/>
    </source>
</evidence>
<reference evidence="2 3" key="1">
    <citation type="submission" date="2019-06" db="EMBL/GenBank/DDBJ databases">
        <title>Draft genome sequence of Miniimonas arenae KCTC 19750T isolated from sea sand.</title>
        <authorList>
            <person name="Park S.-J."/>
        </authorList>
    </citation>
    <scope>NUCLEOTIDE SEQUENCE [LARGE SCALE GENOMIC DNA]</scope>
    <source>
        <strain evidence="2 3">KCTC 19750</strain>
    </source>
</reference>
<sequence>MRRLVWAGLGAAVAVAVVYQVGRARSAADSVARTLTPRGLADAVTRGVTELRVAAGEVAEAMREQEARLAADLLPPPDAVAESRTHRAARTRPRAADAWDVDDEDF</sequence>
<evidence type="ECO:0000313" key="3">
    <source>
        <dbReference type="Proteomes" id="UP000313849"/>
    </source>
</evidence>
<keyword evidence="3" id="KW-1185">Reference proteome</keyword>
<protein>
    <submittedName>
        <fullName evidence="2">Uncharacterized protein</fullName>
    </submittedName>
</protein>
<evidence type="ECO:0000313" key="2">
    <source>
        <dbReference type="EMBL" id="TNU75874.1"/>
    </source>
</evidence>
<dbReference type="EMBL" id="VENP01000014">
    <property type="protein sequence ID" value="TNU75874.1"/>
    <property type="molecule type" value="Genomic_DNA"/>
</dbReference>
<name>A0A5C5BD97_9MICO</name>
<dbReference type="AlphaFoldDB" id="A0A5C5BD97"/>
<feature type="region of interest" description="Disordered" evidence="1">
    <location>
        <begin position="70"/>
        <end position="106"/>
    </location>
</feature>
<gene>
    <name evidence="2" type="ORF">FH969_05485</name>
</gene>